<dbReference type="Pfam" id="PF00641">
    <property type="entry name" value="Zn_ribbon_RanBP"/>
    <property type="match status" value="2"/>
</dbReference>
<keyword evidence="1" id="KW-0479">Metal-binding</keyword>
<proteinExistence type="predicted"/>
<evidence type="ECO:0000256" key="4">
    <source>
        <dbReference type="PROSITE-ProRule" id="PRU00322"/>
    </source>
</evidence>
<name>C1MRT9_MICPC</name>
<dbReference type="OMA" id="RTECKRC"/>
<feature type="compositionally biased region" description="Low complexity" evidence="5">
    <location>
        <begin position="198"/>
        <end position="212"/>
    </location>
</feature>
<dbReference type="KEGG" id="mpp:MICPUCDRAFT_58226"/>
<dbReference type="PANTHER" id="PTHR23111">
    <property type="entry name" value="ZINC FINGER PROTEIN"/>
    <property type="match status" value="1"/>
</dbReference>
<evidence type="ECO:0000313" key="8">
    <source>
        <dbReference type="Proteomes" id="UP000001876"/>
    </source>
</evidence>
<dbReference type="SMART" id="SM00547">
    <property type="entry name" value="ZnF_RBZ"/>
    <property type="match status" value="2"/>
</dbReference>
<feature type="region of interest" description="Disordered" evidence="5">
    <location>
        <begin position="365"/>
        <end position="440"/>
    </location>
</feature>
<evidence type="ECO:0000313" key="7">
    <source>
        <dbReference type="EMBL" id="EEH57386.1"/>
    </source>
</evidence>
<dbReference type="RefSeq" id="XP_003058931.1">
    <property type="nucleotide sequence ID" value="XM_003058885.1"/>
</dbReference>
<gene>
    <name evidence="7" type="ORF">MICPUCDRAFT_58226</name>
</gene>
<accession>C1MRT9</accession>
<protein>
    <submittedName>
        <fullName evidence="7">Predicted protein</fullName>
    </submittedName>
</protein>
<feature type="region of interest" description="Disordered" evidence="5">
    <location>
        <begin position="524"/>
        <end position="641"/>
    </location>
</feature>
<dbReference type="OrthoDB" id="448399at2759"/>
<dbReference type="GeneID" id="9684007"/>
<evidence type="ECO:0000256" key="2">
    <source>
        <dbReference type="ARBA" id="ARBA00022771"/>
    </source>
</evidence>
<dbReference type="GO" id="GO:0003729">
    <property type="term" value="F:mRNA binding"/>
    <property type="evidence" value="ECO:0007669"/>
    <property type="project" value="TreeGrafter"/>
</dbReference>
<keyword evidence="3" id="KW-0862">Zinc</keyword>
<dbReference type="Gene3D" id="4.10.1060.10">
    <property type="entry name" value="Zinc finger, RanBP2-type"/>
    <property type="match status" value="2"/>
</dbReference>
<evidence type="ECO:0000259" key="6">
    <source>
        <dbReference type="PROSITE" id="PS50199"/>
    </source>
</evidence>
<keyword evidence="2 4" id="KW-0863">Zinc-finger</keyword>
<feature type="domain" description="RanBP2-type" evidence="6">
    <location>
        <begin position="440"/>
        <end position="469"/>
    </location>
</feature>
<feature type="compositionally biased region" description="Gly residues" evidence="5">
    <location>
        <begin position="528"/>
        <end position="555"/>
    </location>
</feature>
<dbReference type="InterPro" id="IPR001876">
    <property type="entry name" value="Znf_RanBP2"/>
</dbReference>
<evidence type="ECO:0000256" key="5">
    <source>
        <dbReference type="SAM" id="MobiDB-lite"/>
    </source>
</evidence>
<dbReference type="Proteomes" id="UP000001876">
    <property type="component" value="Unassembled WGS sequence"/>
</dbReference>
<dbReference type="AlphaFoldDB" id="C1MRT9"/>
<dbReference type="eggNOG" id="KOG4198">
    <property type="taxonomic scope" value="Eukaryota"/>
</dbReference>
<evidence type="ECO:0000256" key="3">
    <source>
        <dbReference type="ARBA" id="ARBA00022833"/>
    </source>
</evidence>
<feature type="region of interest" description="Disordered" evidence="5">
    <location>
        <begin position="190"/>
        <end position="212"/>
    </location>
</feature>
<dbReference type="GO" id="GO:0008270">
    <property type="term" value="F:zinc ion binding"/>
    <property type="evidence" value="ECO:0007669"/>
    <property type="project" value="UniProtKB-KW"/>
</dbReference>
<dbReference type="InterPro" id="IPR036443">
    <property type="entry name" value="Znf_RanBP2_sf"/>
</dbReference>
<dbReference type="SUPFAM" id="SSF90209">
    <property type="entry name" value="Ran binding protein zinc finger-like"/>
    <property type="match status" value="2"/>
</dbReference>
<feature type="compositionally biased region" description="Basic and acidic residues" evidence="5">
    <location>
        <begin position="399"/>
        <end position="440"/>
    </location>
</feature>
<feature type="domain" description="RanBP2-type" evidence="6">
    <location>
        <begin position="502"/>
        <end position="531"/>
    </location>
</feature>
<reference evidence="7 8" key="1">
    <citation type="journal article" date="2009" name="Science">
        <title>Green evolution and dynamic adaptations revealed by genomes of the marine picoeukaryotes Micromonas.</title>
        <authorList>
            <person name="Worden A.Z."/>
            <person name="Lee J.H."/>
            <person name="Mock T."/>
            <person name="Rouze P."/>
            <person name="Simmons M.P."/>
            <person name="Aerts A.L."/>
            <person name="Allen A.E."/>
            <person name="Cuvelier M.L."/>
            <person name="Derelle E."/>
            <person name="Everett M.V."/>
            <person name="Foulon E."/>
            <person name="Grimwood J."/>
            <person name="Gundlach H."/>
            <person name="Henrissat B."/>
            <person name="Napoli C."/>
            <person name="McDonald S.M."/>
            <person name="Parker M.S."/>
            <person name="Rombauts S."/>
            <person name="Salamov A."/>
            <person name="Von Dassow P."/>
            <person name="Badger J.H."/>
            <person name="Coutinho P.M."/>
            <person name="Demir E."/>
            <person name="Dubchak I."/>
            <person name="Gentemann C."/>
            <person name="Eikrem W."/>
            <person name="Gready J.E."/>
            <person name="John U."/>
            <person name="Lanier W."/>
            <person name="Lindquist E.A."/>
            <person name="Lucas S."/>
            <person name="Mayer K.F."/>
            <person name="Moreau H."/>
            <person name="Not F."/>
            <person name="Otillar R."/>
            <person name="Panaud O."/>
            <person name="Pangilinan J."/>
            <person name="Paulsen I."/>
            <person name="Piegu B."/>
            <person name="Poliakov A."/>
            <person name="Robbens S."/>
            <person name="Schmutz J."/>
            <person name="Toulza E."/>
            <person name="Wyss T."/>
            <person name="Zelensky A."/>
            <person name="Zhou K."/>
            <person name="Armbrust E.V."/>
            <person name="Bhattacharya D."/>
            <person name="Goodenough U.W."/>
            <person name="Van de Peer Y."/>
            <person name="Grigoriev I.V."/>
        </authorList>
    </citation>
    <scope>NUCLEOTIDE SEQUENCE [LARGE SCALE GENOMIC DNA]</scope>
    <source>
        <strain evidence="7 8">CCMP1545</strain>
    </source>
</reference>
<dbReference type="STRING" id="564608.C1MRT9"/>
<feature type="compositionally biased region" description="Basic and acidic residues" evidence="5">
    <location>
        <begin position="474"/>
        <end position="499"/>
    </location>
</feature>
<dbReference type="PANTHER" id="PTHR23111:SF40">
    <property type="entry name" value="RNA-BINDING PROTEIN INVOLVED IN HETEROCHROMATIN ASSEMBLY-RELATED"/>
    <property type="match status" value="1"/>
</dbReference>
<feature type="compositionally biased region" description="Gly residues" evidence="5">
    <location>
        <begin position="563"/>
        <end position="608"/>
    </location>
</feature>
<organism evidence="8">
    <name type="scientific">Micromonas pusilla (strain CCMP1545)</name>
    <name type="common">Picoplanktonic green alga</name>
    <dbReference type="NCBI Taxonomy" id="564608"/>
    <lineage>
        <taxon>Eukaryota</taxon>
        <taxon>Viridiplantae</taxon>
        <taxon>Chlorophyta</taxon>
        <taxon>Mamiellophyceae</taxon>
        <taxon>Mamiellales</taxon>
        <taxon>Mamiellaceae</taxon>
        <taxon>Micromonas</taxon>
    </lineage>
</organism>
<sequence>MVQALAKNITLCARTPRAVVRIAPRAPRAAATAQRFAAPGVINCASSVSSSRALFAAVASRRVFTAPPFTRDLSAAAGGVGVFNDDYEDDGLGVDDGIHEEGNDDEEDVDVAAARAEIAADEAAESSSSSKFAASASAPGASFDDDATIAAEKSEDKADFSVTDDDAVVLGGPVCDAFSNLVLELRAGGHGEKGGAGSSSDEASVSQVSSWSNPTPWSTFSGMRQYEVKACLGDVRRTLKAYAAHAAPPGALSERLMGAVGAAWLETAAAHADGPRGKQTAFVWGGGEKFAHLLNDVCVHHVLFRDDPSAAGNRLVADVLMVLQDLATARVPLSDDAEIVAMAACEALLMDVNKRDEVGDACVRLNTAAPPPSENAMDHKSRGAIRMGGRTGYTATDAKPSRGKEAWRDNRADDRDRDRGGGFYDRAPRERRDSFQQDRKAGDWDCPECGFMNFASRYECKQCGTAGGGGGGGGRERSFERRGPVDPYDRYGRENRDGREMRPGDWNCPECNFSNFASRTECKRCSTPGGGGGGGGWNDGGGGDRGGGGFRGGGDNYFDSRRGGGGGYRGSGGGERSSYGGRGRGGGGGGERSSYGGRGRGGGRGGSSYGRDRGDSYSSDRGGGGRDAGGWDAPVDDFGGY</sequence>
<keyword evidence="8" id="KW-1185">Reference proteome</keyword>
<dbReference type="PROSITE" id="PS50199">
    <property type="entry name" value="ZF_RANBP2_2"/>
    <property type="match status" value="2"/>
</dbReference>
<feature type="region of interest" description="Disordered" evidence="5">
    <location>
        <begin position="466"/>
        <end position="499"/>
    </location>
</feature>
<dbReference type="EMBL" id="GG663739">
    <property type="protein sequence ID" value="EEH57386.1"/>
    <property type="molecule type" value="Genomic_DNA"/>
</dbReference>
<dbReference type="PROSITE" id="PS01358">
    <property type="entry name" value="ZF_RANBP2_1"/>
    <property type="match status" value="2"/>
</dbReference>
<evidence type="ECO:0000256" key="1">
    <source>
        <dbReference type="ARBA" id="ARBA00022723"/>
    </source>
</evidence>